<keyword evidence="2" id="KW-1133">Transmembrane helix</keyword>
<feature type="compositionally biased region" description="Polar residues" evidence="1">
    <location>
        <begin position="254"/>
        <end position="272"/>
    </location>
</feature>
<protein>
    <submittedName>
        <fullName evidence="3">Uncharacterized protein</fullName>
    </submittedName>
</protein>
<reference evidence="3 4" key="1">
    <citation type="journal article" date="2015" name="Genome Announc.">
        <title>Expanding the biotechnology potential of lactobacilli through comparative genomics of 213 strains and associated genera.</title>
        <authorList>
            <person name="Sun Z."/>
            <person name="Harris H.M."/>
            <person name="McCann A."/>
            <person name="Guo C."/>
            <person name="Argimon S."/>
            <person name="Zhang W."/>
            <person name="Yang X."/>
            <person name="Jeffery I.B."/>
            <person name="Cooney J.C."/>
            <person name="Kagawa T.F."/>
            <person name="Liu W."/>
            <person name="Song Y."/>
            <person name="Salvetti E."/>
            <person name="Wrobel A."/>
            <person name="Rasinkangas P."/>
            <person name="Parkhill J."/>
            <person name="Rea M.C."/>
            <person name="O'Sullivan O."/>
            <person name="Ritari J."/>
            <person name="Douillard F.P."/>
            <person name="Paul Ross R."/>
            <person name="Yang R."/>
            <person name="Briner A.E."/>
            <person name="Felis G.E."/>
            <person name="de Vos W.M."/>
            <person name="Barrangou R."/>
            <person name="Klaenhammer T.R."/>
            <person name="Caufield P.W."/>
            <person name="Cui Y."/>
            <person name="Zhang H."/>
            <person name="O'Toole P.W."/>
        </authorList>
    </citation>
    <scope>NUCLEOTIDE SEQUENCE [LARGE SCALE GENOMIC DNA]</scope>
    <source>
        <strain evidence="3 4">DSM 22689</strain>
    </source>
</reference>
<accession>A0A0R2CL88</accession>
<gene>
    <name evidence="3" type="ORF">FC87_GL000518</name>
</gene>
<dbReference type="EMBL" id="AYZI01000002">
    <property type="protein sequence ID" value="KRM92383.1"/>
    <property type="molecule type" value="Genomic_DNA"/>
</dbReference>
<evidence type="ECO:0000256" key="1">
    <source>
        <dbReference type="SAM" id="MobiDB-lite"/>
    </source>
</evidence>
<feature type="transmembrane region" description="Helical" evidence="2">
    <location>
        <begin position="9"/>
        <end position="28"/>
    </location>
</feature>
<dbReference type="PATRIC" id="fig|1423745.4.peg.543"/>
<feature type="compositionally biased region" description="Low complexity" evidence="1">
    <location>
        <begin position="234"/>
        <end position="253"/>
    </location>
</feature>
<name>A0A0R2CL88_9LACO</name>
<evidence type="ECO:0000313" key="4">
    <source>
        <dbReference type="Proteomes" id="UP000051586"/>
    </source>
</evidence>
<feature type="compositionally biased region" description="Polar residues" evidence="1">
    <location>
        <begin position="193"/>
        <end position="233"/>
    </location>
</feature>
<dbReference type="AlphaFoldDB" id="A0A0R2CL88"/>
<sequence length="308" mass="34327">MEVIWMKKWIWATVVAIFVLFVGGWFYFDHTMGANAYKSDLSAGKTELQEKKYTAAKDKFQAAVDKKPGAKEANTLLNQTKRFIEGNNDVNEKNFTGAREAYRNVRDQTGGSEVLVTRSKDQIKTMDAVIKNQKTLRSMYKDAVRQHNDKKYEASNETLAQIMNVNVIGQSYYSDIRKDVKTLKKANDRALKSMSNPEKTASANDPQSKYNGVPNNTPSAPSTTNQPATGVAQNTAVGNNSSNNNGNTNSGASHQSDNLNVYQNPGQYQNRFSNSSNTNNNTSNNGNNTDGSDEYNVYKNPDEYSNRF</sequence>
<evidence type="ECO:0000313" key="3">
    <source>
        <dbReference type="EMBL" id="KRM92383.1"/>
    </source>
</evidence>
<organism evidence="3 4">
    <name type="scientific">Fructilactobacillus florum DSM 22689 = JCM 16035</name>
    <dbReference type="NCBI Taxonomy" id="1423745"/>
    <lineage>
        <taxon>Bacteria</taxon>
        <taxon>Bacillati</taxon>
        <taxon>Bacillota</taxon>
        <taxon>Bacilli</taxon>
        <taxon>Lactobacillales</taxon>
        <taxon>Lactobacillaceae</taxon>
        <taxon>Fructilactobacillus</taxon>
    </lineage>
</organism>
<comment type="caution">
    <text evidence="3">The sequence shown here is derived from an EMBL/GenBank/DDBJ whole genome shotgun (WGS) entry which is preliminary data.</text>
</comment>
<evidence type="ECO:0000256" key="2">
    <source>
        <dbReference type="SAM" id="Phobius"/>
    </source>
</evidence>
<feature type="compositionally biased region" description="Low complexity" evidence="1">
    <location>
        <begin position="273"/>
        <end position="290"/>
    </location>
</feature>
<keyword evidence="2" id="KW-0472">Membrane</keyword>
<feature type="region of interest" description="Disordered" evidence="1">
    <location>
        <begin position="189"/>
        <end position="308"/>
    </location>
</feature>
<proteinExistence type="predicted"/>
<dbReference type="Proteomes" id="UP000051586">
    <property type="component" value="Unassembled WGS sequence"/>
</dbReference>
<dbReference type="STRING" id="1423745.GCA_001311215_01638"/>
<keyword evidence="2" id="KW-0812">Transmembrane</keyword>